<comment type="pathway">
    <text evidence="2">Secondary metabolite biosynthesis.</text>
</comment>
<keyword evidence="11" id="KW-1185">Reference proteome</keyword>
<dbReference type="AlphaFoldDB" id="S2JS53"/>
<dbReference type="VEuPathDB" id="FungiDB:HMPREF1544_00125"/>
<evidence type="ECO:0000256" key="7">
    <source>
        <dbReference type="ARBA" id="ARBA00023136"/>
    </source>
</evidence>
<evidence type="ECO:0000259" key="9">
    <source>
        <dbReference type="Pfam" id="PF13813"/>
    </source>
</evidence>
<dbReference type="InterPro" id="IPR032805">
    <property type="entry name" value="Wax_synthase_dom"/>
</dbReference>
<evidence type="ECO:0000256" key="2">
    <source>
        <dbReference type="ARBA" id="ARBA00005179"/>
    </source>
</evidence>
<comment type="similarity">
    <text evidence="3">Belongs to the wax synthase family.</text>
</comment>
<dbReference type="PANTHER" id="PTHR31595">
    <property type="entry name" value="LONG-CHAIN-ALCOHOL O-FATTY-ACYLTRANSFERASE 3-RELATED"/>
    <property type="match status" value="1"/>
</dbReference>
<comment type="subcellular location">
    <subcellularLocation>
        <location evidence="1">Membrane</location>
        <topology evidence="1">Multi-pass membrane protein</topology>
    </subcellularLocation>
</comment>
<protein>
    <recommendedName>
        <fullName evidence="9">Wax synthase domain-containing protein</fullName>
    </recommendedName>
</protein>
<dbReference type="GO" id="GO:0016020">
    <property type="term" value="C:membrane"/>
    <property type="evidence" value="ECO:0007669"/>
    <property type="project" value="UniProtKB-SubCell"/>
</dbReference>
<keyword evidence="4" id="KW-0808">Transferase</keyword>
<evidence type="ECO:0000256" key="5">
    <source>
        <dbReference type="ARBA" id="ARBA00022692"/>
    </source>
</evidence>
<dbReference type="GO" id="GO:0008374">
    <property type="term" value="F:O-acyltransferase activity"/>
    <property type="evidence" value="ECO:0007669"/>
    <property type="project" value="InterPro"/>
</dbReference>
<keyword evidence="5 8" id="KW-0812">Transmembrane</keyword>
<dbReference type="OrthoDB" id="1077582at2759"/>
<feature type="transmembrane region" description="Helical" evidence="8">
    <location>
        <begin position="20"/>
        <end position="42"/>
    </location>
</feature>
<evidence type="ECO:0000256" key="6">
    <source>
        <dbReference type="ARBA" id="ARBA00022989"/>
    </source>
</evidence>
<keyword evidence="7 8" id="KW-0472">Membrane</keyword>
<feature type="transmembrane region" description="Helical" evidence="8">
    <location>
        <begin position="324"/>
        <end position="347"/>
    </location>
</feature>
<reference evidence="11" key="1">
    <citation type="submission" date="2013-05" db="EMBL/GenBank/DDBJ databases">
        <title>The Genome sequence of Mucor circinelloides f. circinelloides 1006PhL.</title>
        <authorList>
            <consortium name="The Broad Institute Genomics Platform"/>
            <person name="Cuomo C."/>
            <person name="Earl A."/>
            <person name="Findley K."/>
            <person name="Lee S.C."/>
            <person name="Walker B."/>
            <person name="Young S."/>
            <person name="Zeng Q."/>
            <person name="Gargeya S."/>
            <person name="Fitzgerald M."/>
            <person name="Haas B."/>
            <person name="Abouelleil A."/>
            <person name="Allen A.W."/>
            <person name="Alvarado L."/>
            <person name="Arachchi H.M."/>
            <person name="Berlin A.M."/>
            <person name="Chapman S.B."/>
            <person name="Gainer-Dewar J."/>
            <person name="Goldberg J."/>
            <person name="Griggs A."/>
            <person name="Gujja S."/>
            <person name="Hansen M."/>
            <person name="Howarth C."/>
            <person name="Imamovic A."/>
            <person name="Ireland A."/>
            <person name="Larimer J."/>
            <person name="McCowan C."/>
            <person name="Murphy C."/>
            <person name="Pearson M."/>
            <person name="Poon T.W."/>
            <person name="Priest M."/>
            <person name="Roberts A."/>
            <person name="Saif S."/>
            <person name="Shea T."/>
            <person name="Sisk P."/>
            <person name="Sykes S."/>
            <person name="Wortman J."/>
            <person name="Nusbaum C."/>
            <person name="Birren B."/>
        </authorList>
    </citation>
    <scope>NUCLEOTIDE SEQUENCE [LARGE SCALE GENOMIC DNA]</scope>
    <source>
        <strain evidence="11">1006PhL</strain>
    </source>
</reference>
<dbReference type="Pfam" id="PF13813">
    <property type="entry name" value="MBOAT_2"/>
    <property type="match status" value="1"/>
</dbReference>
<evidence type="ECO:0000256" key="8">
    <source>
        <dbReference type="SAM" id="Phobius"/>
    </source>
</evidence>
<feature type="transmembrane region" description="Helical" evidence="8">
    <location>
        <begin position="263"/>
        <end position="281"/>
    </location>
</feature>
<dbReference type="PANTHER" id="PTHR31595:SF57">
    <property type="entry name" value="OS04G0481900 PROTEIN"/>
    <property type="match status" value="1"/>
</dbReference>
<feature type="domain" description="Wax synthase" evidence="9">
    <location>
        <begin position="209"/>
        <end position="301"/>
    </location>
</feature>
<keyword evidence="6 8" id="KW-1133">Transmembrane helix</keyword>
<evidence type="ECO:0000256" key="4">
    <source>
        <dbReference type="ARBA" id="ARBA00022679"/>
    </source>
</evidence>
<dbReference type="OMA" id="FYSPRAM"/>
<evidence type="ECO:0000313" key="11">
    <source>
        <dbReference type="Proteomes" id="UP000014254"/>
    </source>
</evidence>
<evidence type="ECO:0000313" key="10">
    <source>
        <dbReference type="EMBL" id="EPB93051.1"/>
    </source>
</evidence>
<dbReference type="InterPro" id="IPR044851">
    <property type="entry name" value="Wax_synthase"/>
</dbReference>
<dbReference type="InParanoid" id="S2JS53"/>
<evidence type="ECO:0000256" key="3">
    <source>
        <dbReference type="ARBA" id="ARBA00007282"/>
    </source>
</evidence>
<accession>S2JS53</accession>
<dbReference type="Proteomes" id="UP000014254">
    <property type="component" value="Unassembled WGS sequence"/>
</dbReference>
<dbReference type="EMBL" id="KE123896">
    <property type="protein sequence ID" value="EPB93051.1"/>
    <property type="molecule type" value="Genomic_DNA"/>
</dbReference>
<name>S2JS53_MUCC1</name>
<dbReference type="GO" id="GO:0006629">
    <property type="term" value="P:lipid metabolic process"/>
    <property type="evidence" value="ECO:0007669"/>
    <property type="project" value="InterPro"/>
</dbReference>
<gene>
    <name evidence="10" type="ORF">HMPREF1544_00125</name>
</gene>
<evidence type="ECO:0000256" key="1">
    <source>
        <dbReference type="ARBA" id="ARBA00004141"/>
    </source>
</evidence>
<feature type="transmembrane region" description="Helical" evidence="8">
    <location>
        <begin position="49"/>
        <end position="73"/>
    </location>
</feature>
<proteinExistence type="inferred from homology"/>
<organism evidence="10 11">
    <name type="scientific">Mucor circinelloides f. circinelloides (strain 1006PhL)</name>
    <name type="common">Mucormycosis agent</name>
    <name type="synonym">Calyptromyces circinelloides</name>
    <dbReference type="NCBI Taxonomy" id="1220926"/>
    <lineage>
        <taxon>Eukaryota</taxon>
        <taxon>Fungi</taxon>
        <taxon>Fungi incertae sedis</taxon>
        <taxon>Mucoromycota</taxon>
        <taxon>Mucoromycotina</taxon>
        <taxon>Mucoromycetes</taxon>
        <taxon>Mucorales</taxon>
        <taxon>Mucorineae</taxon>
        <taxon>Mucoraceae</taxon>
        <taxon>Mucor</taxon>
    </lineage>
</organism>
<sequence>MNTSNQRYASYVVDIKLPPAITVSVGTLTTAYALVLILDYLLVKNDAKFSAFVSPMQLRAVIATYHFLIPIFFASKHDFGNITFMLHPWSIAAQIIFLSSSSMTVKEYSQTLLKAAVFLDDSPTTKTHQQIRLDGMKKVVRGLAKLAFMKIALDGILPEDLSDLLALPFYSPRAMFLTYVLAVRIYCMMSIVDIPMGVLQATLLIRFHDLFDNPFLATSPKDFWNRRWNRMVKNLFQKLIFSKASRALDAEDDKKKKKKTRRFVASPMAFGLLIFFISGLFHDFMIAAAAREITFELTVFFLIHGFEVALEAKYRKGKYKQDPSGFTAVVCNLLTVLFFVTTGRLFLSPILRQEVFLKVAQRF</sequence>